<dbReference type="RefSeq" id="WP_114133414.1">
    <property type="nucleotide sequence ID" value="NZ_CP068434.1"/>
</dbReference>
<reference evidence="1 2" key="1">
    <citation type="submission" date="2018-04" db="EMBL/GenBank/DDBJ databases">
        <title>Cupriavidus necator CR12 genome sequencing and assembly.</title>
        <authorList>
            <person name="Ben Fekih I."/>
            <person name="Mazhar H.S."/>
            <person name="Bello S.K."/>
            <person name="Rensing C."/>
        </authorList>
    </citation>
    <scope>NUCLEOTIDE SEQUENCE [LARGE SCALE GENOMIC DNA]</scope>
    <source>
        <strain evidence="1 2">CR12</strain>
    </source>
</reference>
<dbReference type="Proteomes" id="UP000253501">
    <property type="component" value="Unassembled WGS sequence"/>
</dbReference>
<organism evidence="1 2">
    <name type="scientific">Cupriavidus necator</name>
    <name type="common">Alcaligenes eutrophus</name>
    <name type="synonym">Ralstonia eutropha</name>
    <dbReference type="NCBI Taxonomy" id="106590"/>
    <lineage>
        <taxon>Bacteria</taxon>
        <taxon>Pseudomonadati</taxon>
        <taxon>Pseudomonadota</taxon>
        <taxon>Betaproteobacteria</taxon>
        <taxon>Burkholderiales</taxon>
        <taxon>Burkholderiaceae</taxon>
        <taxon>Cupriavidus</taxon>
    </lineage>
</organism>
<proteinExistence type="predicted"/>
<gene>
    <name evidence="1" type="ORF">DDK22_19775</name>
</gene>
<dbReference type="InterPro" id="IPR021502">
    <property type="entry name" value="DUF3158"/>
</dbReference>
<dbReference type="AlphaFoldDB" id="A0A367PFS4"/>
<dbReference type="Pfam" id="PF11358">
    <property type="entry name" value="DUF3158"/>
    <property type="match status" value="1"/>
</dbReference>
<protein>
    <submittedName>
        <fullName evidence="1">DUF3158 family protein</fullName>
    </submittedName>
</protein>
<sequence>MTVHTMPVQPRRFTALEQADFQRLEHAGYLKGLLQPFKGKGSLEAWAGQCLALRDSVIVLAQRRVLPQARAYPFNLLNVQLTPQTTGAGTTFLRWRNVDRSSMGVALWESLIGSPAIPASLIDDLYAMEMQRIALNMQISLTHSIARHALECANKMAQAEAVYLRRTHSHATSTVTIPKESP</sequence>
<evidence type="ECO:0000313" key="1">
    <source>
        <dbReference type="EMBL" id="RCJ06722.1"/>
    </source>
</evidence>
<evidence type="ECO:0000313" key="2">
    <source>
        <dbReference type="Proteomes" id="UP000253501"/>
    </source>
</evidence>
<comment type="caution">
    <text evidence="1">The sequence shown here is derived from an EMBL/GenBank/DDBJ whole genome shotgun (WGS) entry which is preliminary data.</text>
</comment>
<accession>A0A367PFS4</accession>
<name>A0A367PFS4_CUPNE</name>
<dbReference type="EMBL" id="QDHA01000045">
    <property type="protein sequence ID" value="RCJ06722.1"/>
    <property type="molecule type" value="Genomic_DNA"/>
</dbReference>